<proteinExistence type="predicted"/>
<dbReference type="EMBL" id="CP107020">
    <property type="protein sequence ID" value="UYG17823.1"/>
    <property type="molecule type" value="Genomic_DNA"/>
</dbReference>
<evidence type="ECO:0000313" key="3">
    <source>
        <dbReference type="Proteomes" id="UP001164305"/>
    </source>
</evidence>
<sequence>MRSFEELVAEAVSADVTGWDFSYLDGRATEERPPWRYVRLLAERLATVGSALDLDTGGGEVLDESPAFPSRMVVTEAYAPNAARARARLGPRGVEVVAGTEDLPDASFDLVTSRHPVDPAWVEIHRVLRPGGRYLGQHVGPASAFELIEHFLGPQPEARRGRDPRGEVADAEAAGLTVTDLRTARLRMEFFDVGAVVWILRACVWWVPDFSVERYEPQLRSLDARMRRGEPVVAHSTRHLLQARR</sequence>
<dbReference type="RefSeq" id="WP_263595031.1">
    <property type="nucleotide sequence ID" value="NZ_CP107020.1"/>
</dbReference>
<dbReference type="GO" id="GO:0032259">
    <property type="term" value="P:methylation"/>
    <property type="evidence" value="ECO:0007669"/>
    <property type="project" value="UniProtKB-KW"/>
</dbReference>
<evidence type="ECO:0000313" key="2">
    <source>
        <dbReference type="EMBL" id="UYG17823.1"/>
    </source>
</evidence>
<dbReference type="Gene3D" id="3.40.50.150">
    <property type="entry name" value="Vaccinia Virus protein VP39"/>
    <property type="match status" value="1"/>
</dbReference>
<accession>A0ABY6G3M9</accession>
<dbReference type="InterPro" id="IPR052939">
    <property type="entry name" value="23S_rRNA_MeTrnsfrase_RlmA"/>
</dbReference>
<name>A0ABY6G3M9_9MICO</name>
<dbReference type="PANTHER" id="PTHR43460">
    <property type="entry name" value="METHYLTRANSFERASE"/>
    <property type="match status" value="1"/>
</dbReference>
<gene>
    <name evidence="2" type="ORF">BRM3_05220</name>
</gene>
<keyword evidence="2" id="KW-0808">Transferase</keyword>
<feature type="domain" description="Methyltransferase type 11" evidence="1">
    <location>
        <begin position="52"/>
        <end position="134"/>
    </location>
</feature>
<dbReference type="InterPro" id="IPR029063">
    <property type="entry name" value="SAM-dependent_MTases_sf"/>
</dbReference>
<reference evidence="2" key="1">
    <citation type="submission" date="2022-10" db="EMBL/GenBank/DDBJ databases">
        <title>Whole-Genome Sequencing of Brachybacterium huguangmaarense BRM-3, Isolated from Betula schmidtii.</title>
        <authorList>
            <person name="Haam D."/>
        </authorList>
    </citation>
    <scope>NUCLEOTIDE SEQUENCE</scope>
    <source>
        <strain evidence="2">BRM-3</strain>
    </source>
</reference>
<evidence type="ECO:0000259" key="1">
    <source>
        <dbReference type="Pfam" id="PF08241"/>
    </source>
</evidence>
<keyword evidence="3" id="KW-1185">Reference proteome</keyword>
<dbReference type="InterPro" id="IPR013216">
    <property type="entry name" value="Methyltransf_11"/>
</dbReference>
<dbReference type="Proteomes" id="UP001164305">
    <property type="component" value="Chromosome"/>
</dbReference>
<dbReference type="Pfam" id="PF08241">
    <property type="entry name" value="Methyltransf_11"/>
    <property type="match status" value="1"/>
</dbReference>
<organism evidence="2 3">
    <name type="scientific">Brachybacterium huguangmaarense</name>
    <dbReference type="NCBI Taxonomy" id="1652028"/>
    <lineage>
        <taxon>Bacteria</taxon>
        <taxon>Bacillati</taxon>
        <taxon>Actinomycetota</taxon>
        <taxon>Actinomycetes</taxon>
        <taxon>Micrococcales</taxon>
        <taxon>Dermabacteraceae</taxon>
        <taxon>Brachybacterium</taxon>
    </lineage>
</organism>
<protein>
    <submittedName>
        <fullName evidence="2">Class I SAM-dependent methyltransferase</fullName>
    </submittedName>
</protein>
<dbReference type="SUPFAM" id="SSF53335">
    <property type="entry name" value="S-adenosyl-L-methionine-dependent methyltransferases"/>
    <property type="match status" value="1"/>
</dbReference>
<dbReference type="GO" id="GO:0008168">
    <property type="term" value="F:methyltransferase activity"/>
    <property type="evidence" value="ECO:0007669"/>
    <property type="project" value="UniProtKB-KW"/>
</dbReference>
<keyword evidence="2" id="KW-0489">Methyltransferase</keyword>
<dbReference type="PANTHER" id="PTHR43460:SF1">
    <property type="entry name" value="METHYLTRANSFERASE TYPE 11 DOMAIN-CONTAINING PROTEIN"/>
    <property type="match status" value="1"/>
</dbReference>